<dbReference type="PROSITE" id="PS00478">
    <property type="entry name" value="LIM_DOMAIN_1"/>
    <property type="match status" value="1"/>
</dbReference>
<feature type="compositionally biased region" description="Polar residues" evidence="5">
    <location>
        <begin position="137"/>
        <end position="150"/>
    </location>
</feature>
<evidence type="ECO:0000313" key="7">
    <source>
        <dbReference type="Proteomes" id="UP000694890"/>
    </source>
</evidence>
<keyword evidence="3 4" id="KW-0440">LIM domain</keyword>
<feature type="compositionally biased region" description="Polar residues" evidence="5">
    <location>
        <begin position="301"/>
        <end position="316"/>
    </location>
</feature>
<evidence type="ECO:0000259" key="6">
    <source>
        <dbReference type="PROSITE" id="PS50023"/>
    </source>
</evidence>
<dbReference type="PANTHER" id="PTHR24206">
    <property type="entry name" value="OS06G0237300 PROTEIN"/>
    <property type="match status" value="1"/>
</dbReference>
<dbReference type="Gene3D" id="2.10.110.10">
    <property type="entry name" value="Cysteine Rich Protein"/>
    <property type="match status" value="1"/>
</dbReference>
<keyword evidence="1 4" id="KW-0479">Metal-binding</keyword>
<dbReference type="SUPFAM" id="SSF57716">
    <property type="entry name" value="Glucocorticoid receptor-like (DNA-binding domain)"/>
    <property type="match status" value="2"/>
</dbReference>
<name>A0AAJ8AZT2_LATCA</name>
<evidence type="ECO:0000256" key="4">
    <source>
        <dbReference type="PROSITE-ProRule" id="PRU00125"/>
    </source>
</evidence>
<evidence type="ECO:0000256" key="2">
    <source>
        <dbReference type="ARBA" id="ARBA00022833"/>
    </source>
</evidence>
<evidence type="ECO:0000256" key="5">
    <source>
        <dbReference type="SAM" id="MobiDB-lite"/>
    </source>
</evidence>
<proteinExistence type="predicted"/>
<dbReference type="CDD" id="cd09358">
    <property type="entry name" value="LIM_Mical_like"/>
    <property type="match status" value="1"/>
</dbReference>
<feature type="region of interest" description="Disordered" evidence="5">
    <location>
        <begin position="297"/>
        <end position="358"/>
    </location>
</feature>
<organism evidence="7 8">
    <name type="scientific">Lates calcarifer</name>
    <name type="common">Barramundi</name>
    <name type="synonym">Holocentrus calcarifer</name>
    <dbReference type="NCBI Taxonomy" id="8187"/>
    <lineage>
        <taxon>Eukaryota</taxon>
        <taxon>Metazoa</taxon>
        <taxon>Chordata</taxon>
        <taxon>Craniata</taxon>
        <taxon>Vertebrata</taxon>
        <taxon>Euteleostomi</taxon>
        <taxon>Actinopterygii</taxon>
        <taxon>Neopterygii</taxon>
        <taxon>Teleostei</taxon>
        <taxon>Neoteleostei</taxon>
        <taxon>Acanthomorphata</taxon>
        <taxon>Carangaria</taxon>
        <taxon>Carangaria incertae sedis</taxon>
        <taxon>Centropomidae</taxon>
        <taxon>Lates</taxon>
    </lineage>
</organism>
<evidence type="ECO:0000256" key="3">
    <source>
        <dbReference type="ARBA" id="ARBA00023038"/>
    </source>
</evidence>
<dbReference type="SMART" id="SM00132">
    <property type="entry name" value="LIM"/>
    <property type="match status" value="1"/>
</dbReference>
<feature type="domain" description="LIM zinc-binding" evidence="6">
    <location>
        <begin position="395"/>
        <end position="455"/>
    </location>
</feature>
<dbReference type="RefSeq" id="XP_050922673.1">
    <property type="nucleotide sequence ID" value="XM_051066716.1"/>
</dbReference>
<reference evidence="8" key="1">
    <citation type="submission" date="2025-08" db="UniProtKB">
        <authorList>
            <consortium name="RefSeq"/>
        </authorList>
    </citation>
    <scope>IDENTIFICATION</scope>
    <source>
        <tissue evidence="8">Brain</tissue>
    </source>
</reference>
<protein>
    <submittedName>
        <fullName evidence="8">LIM domain-containing protein isoform X4</fullName>
    </submittedName>
</protein>
<dbReference type="PROSITE" id="PS50023">
    <property type="entry name" value="LIM_DOMAIN_2"/>
    <property type="match status" value="1"/>
</dbReference>
<evidence type="ECO:0000313" key="8">
    <source>
        <dbReference type="RefSeq" id="XP_050922673.1"/>
    </source>
</evidence>
<dbReference type="GO" id="GO:0046872">
    <property type="term" value="F:metal ion binding"/>
    <property type="evidence" value="ECO:0007669"/>
    <property type="project" value="UniProtKB-KW"/>
</dbReference>
<feature type="compositionally biased region" description="Basic and acidic residues" evidence="5">
    <location>
        <begin position="325"/>
        <end position="336"/>
    </location>
</feature>
<dbReference type="GeneID" id="108881698"/>
<accession>A0AAJ8AZT2</accession>
<dbReference type="FunFam" id="2.10.110.10:FF:000002">
    <property type="entry name" value="LIM domain and actin-binding 1"/>
    <property type="match status" value="1"/>
</dbReference>
<feature type="region of interest" description="Disordered" evidence="5">
    <location>
        <begin position="125"/>
        <end position="150"/>
    </location>
</feature>
<evidence type="ECO:0000256" key="1">
    <source>
        <dbReference type="ARBA" id="ARBA00022723"/>
    </source>
</evidence>
<gene>
    <name evidence="8" type="primary">LOC108881698</name>
</gene>
<sequence>MRKKKDFALIVCKSCDAAEELLTVTENRHRLTSCLVMEWKSNLWRTQSLKSLPSSCDKPTWTEEGLWDKKSSVSQLVARYQTTVEVSASIQVTSVNSGDAKPKQVLKEITPSLLENKETGLASLMRRNEERERSRAKSSLTRSKSMGSLQNGAGSIEALKALFESNAATQSKVKSSFRAANFKSPYKAADTVTVMNGEVEEVKRSAEEQKAKVPADAPVNDAKMDAKADHVTQKVVNNTRTERRKTIGGIDFEKLASSQADEKRRSIADFRDSSFIQTKEKLCVSVKAMSACYMSKVAPQEPTQSPLKLAQDQSSESGKRVKLTKMAEDSQKREDDLPPPPLARHQPGPEDISGAHSQQSMPAFSKEKLYQQRQKCELRRLLKHTHPEFQPTCQEMCSACLKPVYPMEKIAADKYIFHKTCFCCKVCQKKLSMYNYAPLHGEFYCIFHYQQLFRRKGNYDEGFGYAQHKNQWLLRNTADVVHDESEA</sequence>
<keyword evidence="2 4" id="KW-0862">Zinc</keyword>
<dbReference type="Pfam" id="PF00412">
    <property type="entry name" value="LIM"/>
    <property type="match status" value="1"/>
</dbReference>
<dbReference type="Proteomes" id="UP000694890">
    <property type="component" value="Linkage group LG24"/>
</dbReference>
<dbReference type="AlphaFoldDB" id="A0AAJ8AZT2"/>
<dbReference type="InterPro" id="IPR001781">
    <property type="entry name" value="Znf_LIM"/>
</dbReference>
<feature type="compositionally biased region" description="Basic and acidic residues" evidence="5">
    <location>
        <begin position="126"/>
        <end position="135"/>
    </location>
</feature>